<dbReference type="GO" id="GO:0003676">
    <property type="term" value="F:nucleic acid binding"/>
    <property type="evidence" value="ECO:0007669"/>
    <property type="project" value="InterPro"/>
</dbReference>
<dbReference type="GO" id="GO:0032259">
    <property type="term" value="P:methylation"/>
    <property type="evidence" value="ECO:0007669"/>
    <property type="project" value="UniProtKB-KW"/>
</dbReference>
<dbReference type="AlphaFoldDB" id="A0A4C1VS48"/>
<dbReference type="GO" id="GO:0008168">
    <property type="term" value="F:methyltransferase activity"/>
    <property type="evidence" value="ECO:0007669"/>
    <property type="project" value="UniProtKB-KW"/>
</dbReference>
<dbReference type="PANTHER" id="PTHR46060">
    <property type="entry name" value="MARINER MOS1 TRANSPOSASE-LIKE PROTEIN"/>
    <property type="match status" value="1"/>
</dbReference>
<keyword evidence="2" id="KW-1185">Reference proteome</keyword>
<accession>A0A4C1VS48</accession>
<protein>
    <submittedName>
        <fullName evidence="1">Histone-lysine N-methyltransferase SETMAR</fullName>
    </submittedName>
</protein>
<dbReference type="OrthoDB" id="10017160at2759"/>
<sequence length="196" mass="21804">MVAADDEFKYHVGAPCRRRACAGFESDLDIVFVGGEIPPVEVFEEIKKNNRKRRINFHHDNASCRTSAETTQFLKGQKIESLPPYSSDLAPNDFYLFPSVKNKLRGQRFASREEALDAFKMHVLETPQSEWKKCCKIGFSPSIVSATAPINLTNPLADVTARPAWPGRRARRNAPQRTAHLGIGSGDAALHAVKLV</sequence>
<keyword evidence="1" id="KW-0808">Transferase</keyword>
<name>A0A4C1VS48_EUMVA</name>
<dbReference type="PANTHER" id="PTHR46060:SF1">
    <property type="entry name" value="MARINER MOS1 TRANSPOSASE-LIKE PROTEIN"/>
    <property type="match status" value="1"/>
</dbReference>
<dbReference type="Gene3D" id="3.30.420.10">
    <property type="entry name" value="Ribonuclease H-like superfamily/Ribonuclease H"/>
    <property type="match status" value="1"/>
</dbReference>
<dbReference type="InterPro" id="IPR052709">
    <property type="entry name" value="Transposase-MT_Hybrid"/>
</dbReference>
<evidence type="ECO:0000313" key="2">
    <source>
        <dbReference type="Proteomes" id="UP000299102"/>
    </source>
</evidence>
<dbReference type="InterPro" id="IPR036397">
    <property type="entry name" value="RNaseH_sf"/>
</dbReference>
<evidence type="ECO:0000313" key="1">
    <source>
        <dbReference type="EMBL" id="GBP41182.1"/>
    </source>
</evidence>
<dbReference type="EMBL" id="BGZK01000394">
    <property type="protein sequence ID" value="GBP41182.1"/>
    <property type="molecule type" value="Genomic_DNA"/>
</dbReference>
<reference evidence="1 2" key="1">
    <citation type="journal article" date="2019" name="Commun. Biol.">
        <title>The bagworm genome reveals a unique fibroin gene that provides high tensile strength.</title>
        <authorList>
            <person name="Kono N."/>
            <person name="Nakamura H."/>
            <person name="Ohtoshi R."/>
            <person name="Tomita M."/>
            <person name="Numata K."/>
            <person name="Arakawa K."/>
        </authorList>
    </citation>
    <scope>NUCLEOTIDE SEQUENCE [LARGE SCALE GENOMIC DNA]</scope>
</reference>
<dbReference type="Proteomes" id="UP000299102">
    <property type="component" value="Unassembled WGS sequence"/>
</dbReference>
<comment type="caution">
    <text evidence="1">The sequence shown here is derived from an EMBL/GenBank/DDBJ whole genome shotgun (WGS) entry which is preliminary data.</text>
</comment>
<proteinExistence type="predicted"/>
<organism evidence="1 2">
    <name type="scientific">Eumeta variegata</name>
    <name type="common">Bagworm moth</name>
    <name type="synonym">Eumeta japonica</name>
    <dbReference type="NCBI Taxonomy" id="151549"/>
    <lineage>
        <taxon>Eukaryota</taxon>
        <taxon>Metazoa</taxon>
        <taxon>Ecdysozoa</taxon>
        <taxon>Arthropoda</taxon>
        <taxon>Hexapoda</taxon>
        <taxon>Insecta</taxon>
        <taxon>Pterygota</taxon>
        <taxon>Neoptera</taxon>
        <taxon>Endopterygota</taxon>
        <taxon>Lepidoptera</taxon>
        <taxon>Glossata</taxon>
        <taxon>Ditrysia</taxon>
        <taxon>Tineoidea</taxon>
        <taxon>Psychidae</taxon>
        <taxon>Oiketicinae</taxon>
        <taxon>Eumeta</taxon>
    </lineage>
</organism>
<keyword evidence="1" id="KW-0489">Methyltransferase</keyword>
<gene>
    <name evidence="1" type="primary">SETMAR</name>
    <name evidence="1" type="ORF">EVAR_31307_1</name>
</gene>
<dbReference type="STRING" id="151549.A0A4C1VS48"/>